<evidence type="ECO:0000313" key="10">
    <source>
        <dbReference type="EMBL" id="MBU2711163.1"/>
    </source>
</evidence>
<dbReference type="CDD" id="cd18544">
    <property type="entry name" value="ABC_6TM_TmrA_like"/>
    <property type="match status" value="1"/>
</dbReference>
<feature type="transmembrane region" description="Helical" evidence="7">
    <location>
        <begin position="32"/>
        <end position="55"/>
    </location>
</feature>
<evidence type="ECO:0000256" key="6">
    <source>
        <dbReference type="ARBA" id="ARBA00023136"/>
    </source>
</evidence>
<protein>
    <submittedName>
        <fullName evidence="10">ATP-binding cassette domain-containing protein</fullName>
    </submittedName>
</protein>
<keyword evidence="2 7" id="KW-0812">Transmembrane</keyword>
<dbReference type="SMART" id="SM00382">
    <property type="entry name" value="AAA"/>
    <property type="match status" value="1"/>
</dbReference>
<comment type="subcellular location">
    <subcellularLocation>
        <location evidence="1">Cell membrane</location>
        <topology evidence="1">Multi-pass membrane protein</topology>
    </subcellularLocation>
</comment>
<dbReference type="InterPro" id="IPR036640">
    <property type="entry name" value="ABC1_TM_sf"/>
</dbReference>
<dbReference type="InterPro" id="IPR003439">
    <property type="entry name" value="ABC_transporter-like_ATP-bd"/>
</dbReference>
<feature type="transmembrane region" description="Helical" evidence="7">
    <location>
        <begin position="143"/>
        <end position="164"/>
    </location>
</feature>
<evidence type="ECO:0000256" key="5">
    <source>
        <dbReference type="ARBA" id="ARBA00022989"/>
    </source>
</evidence>
<sequence length="595" mass="66047">MPAKPKSTSLSLWCVIIRLLGFSRHLPQQWRWAIGLLVIGTVAQVSGPILVKIFIDDYLMTGSYPWLPLVVLTSGYILFHITGAFAAYYETINFYQIALKVIERIRLETFANVLHLPLRFFDQTSTAWVISRVSNDTEVIKDLFVHVLASMLKNTVLVVGIFIAMAILDWQLMLITAAILPVTVICMVAYQRLSAPLFQRVRSLLSEINTRLNESIQGMALIQIFNQQSRFKQHFSNTVLAHYQARLKTVLLDGLMLRAAIDLLAMLVLAGLLLGFGYQALSSIAEIGVIYAFINYVNRFTEPLIEMTQRLNLLQQAIVAADRVFQLLDQPGNATQKLPKANAPVREIIHHANIECHQVSFAYEADNTVLDSISLFIPEGTFCAIVGHTGSGKSTLASLLLGLYSPVKGDIKVDGHSLSAINKQVLHQFIGIVQQEPFLFSGTIRDNLSFGVTVDEDELNSAISAVGLQETLEQLPNGLETHIGERGLNLSTGQRQLICLARVLLRKPKMLILDEATANIDSETEQQILETLQMMHGKITIIAIAHRLSTITHADKIFVLAKGKLVQQGHHSCLLTVGGVYRDIYELQQFSGAVG</sequence>
<evidence type="ECO:0000256" key="3">
    <source>
        <dbReference type="ARBA" id="ARBA00022741"/>
    </source>
</evidence>
<evidence type="ECO:0000256" key="4">
    <source>
        <dbReference type="ARBA" id="ARBA00022840"/>
    </source>
</evidence>
<evidence type="ECO:0000256" key="7">
    <source>
        <dbReference type="SAM" id="Phobius"/>
    </source>
</evidence>
<keyword evidence="11" id="KW-1185">Reference proteome</keyword>
<dbReference type="GO" id="GO:0005524">
    <property type="term" value="F:ATP binding"/>
    <property type="evidence" value="ECO:0007669"/>
    <property type="project" value="UniProtKB-KW"/>
</dbReference>
<feature type="transmembrane region" description="Helical" evidence="7">
    <location>
        <begin position="170"/>
        <end position="190"/>
    </location>
</feature>
<dbReference type="PANTHER" id="PTHR43394">
    <property type="entry name" value="ATP-DEPENDENT PERMEASE MDL1, MITOCHONDRIAL"/>
    <property type="match status" value="1"/>
</dbReference>
<proteinExistence type="predicted"/>
<dbReference type="InterPro" id="IPR027417">
    <property type="entry name" value="P-loop_NTPase"/>
</dbReference>
<dbReference type="InterPro" id="IPR003593">
    <property type="entry name" value="AAA+_ATPase"/>
</dbReference>
<dbReference type="Proteomes" id="UP000690515">
    <property type="component" value="Unassembled WGS sequence"/>
</dbReference>
<keyword evidence="5 7" id="KW-1133">Transmembrane helix</keyword>
<evidence type="ECO:0000259" key="8">
    <source>
        <dbReference type="PROSITE" id="PS50893"/>
    </source>
</evidence>
<dbReference type="EMBL" id="JAGSOY010000015">
    <property type="protein sequence ID" value="MBU2711163.1"/>
    <property type="molecule type" value="Genomic_DNA"/>
</dbReference>
<dbReference type="SUPFAM" id="SSF52540">
    <property type="entry name" value="P-loop containing nucleoside triphosphate hydrolases"/>
    <property type="match status" value="1"/>
</dbReference>
<dbReference type="Gene3D" id="3.40.50.300">
    <property type="entry name" value="P-loop containing nucleotide triphosphate hydrolases"/>
    <property type="match status" value="1"/>
</dbReference>
<reference evidence="10 11" key="1">
    <citation type="submission" date="2021-04" db="EMBL/GenBank/DDBJ databases">
        <authorList>
            <person name="Pira H."/>
            <person name="Risdian C."/>
            <person name="Wink J."/>
        </authorList>
    </citation>
    <scope>NUCLEOTIDE SEQUENCE [LARGE SCALE GENOMIC DNA]</scope>
    <source>
        <strain evidence="10 11">WH53</strain>
    </source>
</reference>
<feature type="domain" description="ABC transporter" evidence="8">
    <location>
        <begin position="354"/>
        <end position="587"/>
    </location>
</feature>
<name>A0ABS5ZBA8_9GAMM</name>
<keyword evidence="6 7" id="KW-0472">Membrane</keyword>
<dbReference type="Pfam" id="PF00005">
    <property type="entry name" value="ABC_tran"/>
    <property type="match status" value="1"/>
</dbReference>
<dbReference type="PANTHER" id="PTHR43394:SF1">
    <property type="entry name" value="ATP-BINDING CASSETTE SUB-FAMILY B MEMBER 10, MITOCHONDRIAL"/>
    <property type="match status" value="1"/>
</dbReference>
<evidence type="ECO:0000256" key="2">
    <source>
        <dbReference type="ARBA" id="ARBA00022692"/>
    </source>
</evidence>
<evidence type="ECO:0000259" key="9">
    <source>
        <dbReference type="PROSITE" id="PS50929"/>
    </source>
</evidence>
<dbReference type="RefSeq" id="WP_215819321.1">
    <property type="nucleotide sequence ID" value="NZ_JAGSOY010000015.1"/>
</dbReference>
<keyword evidence="3" id="KW-0547">Nucleotide-binding</keyword>
<accession>A0ABS5ZBA8</accession>
<dbReference type="InterPro" id="IPR011527">
    <property type="entry name" value="ABC1_TM_dom"/>
</dbReference>
<dbReference type="SUPFAM" id="SSF90123">
    <property type="entry name" value="ABC transporter transmembrane region"/>
    <property type="match status" value="1"/>
</dbReference>
<gene>
    <name evidence="10" type="ORF">KCG35_08830</name>
</gene>
<organism evidence="10 11">
    <name type="scientific">Zooshikella harenae</name>
    <dbReference type="NCBI Taxonomy" id="2827238"/>
    <lineage>
        <taxon>Bacteria</taxon>
        <taxon>Pseudomonadati</taxon>
        <taxon>Pseudomonadota</taxon>
        <taxon>Gammaproteobacteria</taxon>
        <taxon>Oceanospirillales</taxon>
        <taxon>Zooshikellaceae</taxon>
        <taxon>Zooshikella</taxon>
    </lineage>
</organism>
<feature type="transmembrane region" description="Helical" evidence="7">
    <location>
        <begin position="255"/>
        <end position="274"/>
    </location>
</feature>
<dbReference type="Pfam" id="PF00664">
    <property type="entry name" value="ABC_membrane"/>
    <property type="match status" value="1"/>
</dbReference>
<comment type="caution">
    <text evidence="10">The sequence shown here is derived from an EMBL/GenBank/DDBJ whole genome shotgun (WGS) entry which is preliminary data.</text>
</comment>
<feature type="transmembrane region" description="Helical" evidence="7">
    <location>
        <begin position="67"/>
        <end position="89"/>
    </location>
</feature>
<keyword evidence="4 10" id="KW-0067">ATP-binding</keyword>
<evidence type="ECO:0000313" key="11">
    <source>
        <dbReference type="Proteomes" id="UP000690515"/>
    </source>
</evidence>
<dbReference type="PROSITE" id="PS50893">
    <property type="entry name" value="ABC_TRANSPORTER_2"/>
    <property type="match status" value="1"/>
</dbReference>
<dbReference type="Gene3D" id="1.20.1560.10">
    <property type="entry name" value="ABC transporter type 1, transmembrane domain"/>
    <property type="match status" value="1"/>
</dbReference>
<dbReference type="InterPro" id="IPR039421">
    <property type="entry name" value="Type_1_exporter"/>
</dbReference>
<feature type="domain" description="ABC transmembrane type-1" evidence="9">
    <location>
        <begin position="32"/>
        <end position="316"/>
    </location>
</feature>
<dbReference type="PROSITE" id="PS50929">
    <property type="entry name" value="ABC_TM1F"/>
    <property type="match status" value="1"/>
</dbReference>
<evidence type="ECO:0000256" key="1">
    <source>
        <dbReference type="ARBA" id="ARBA00004651"/>
    </source>
</evidence>